<evidence type="ECO:0000313" key="1">
    <source>
        <dbReference type="EMBL" id="BCX50348.1"/>
    </source>
</evidence>
<accession>A0ABN6HFV6</accession>
<proteinExistence type="predicted"/>
<organism evidence="1 2">
    <name type="scientific">Haloferula helveola</name>
    <dbReference type="NCBI Taxonomy" id="490095"/>
    <lineage>
        <taxon>Bacteria</taxon>
        <taxon>Pseudomonadati</taxon>
        <taxon>Verrucomicrobiota</taxon>
        <taxon>Verrucomicrobiia</taxon>
        <taxon>Verrucomicrobiales</taxon>
        <taxon>Verrucomicrobiaceae</taxon>
        <taxon>Haloferula</taxon>
    </lineage>
</organism>
<dbReference type="Proteomes" id="UP001374893">
    <property type="component" value="Chromosome"/>
</dbReference>
<protein>
    <submittedName>
        <fullName evidence="1">Uncharacterized protein</fullName>
    </submittedName>
</protein>
<reference evidence="1 2" key="1">
    <citation type="submission" date="2021-06" db="EMBL/GenBank/DDBJ databases">
        <title>Complete genome of Haloferula helveola possessing various polysaccharide degrading enzymes.</title>
        <authorList>
            <person name="Takami H."/>
            <person name="Huang C."/>
            <person name="Hamasaki K."/>
        </authorList>
    </citation>
    <scope>NUCLEOTIDE SEQUENCE [LARGE SCALE GENOMIC DNA]</scope>
    <source>
        <strain evidence="1 2">CN-1</strain>
    </source>
</reference>
<sequence>MVELGVGVLAALLCHKFPGGLTRLLKSTGGKIRLIGEAGHIQRNIPNGLLGDSGCFFLGNQNTFDRPAGSGPTGLPAAFQLLGVDSGGHGWDAAMKI</sequence>
<evidence type="ECO:0000313" key="2">
    <source>
        <dbReference type="Proteomes" id="UP001374893"/>
    </source>
</evidence>
<gene>
    <name evidence="1" type="ORF">HAHE_42560</name>
</gene>
<name>A0ABN6HFV6_9BACT</name>
<dbReference type="EMBL" id="AP024702">
    <property type="protein sequence ID" value="BCX50348.1"/>
    <property type="molecule type" value="Genomic_DNA"/>
</dbReference>
<keyword evidence="2" id="KW-1185">Reference proteome</keyword>